<organism evidence="2 3">
    <name type="scientific">Exilibacterium tricleocarpae</name>
    <dbReference type="NCBI Taxonomy" id="2591008"/>
    <lineage>
        <taxon>Bacteria</taxon>
        <taxon>Pseudomonadati</taxon>
        <taxon>Pseudomonadota</taxon>
        <taxon>Gammaproteobacteria</taxon>
        <taxon>Cellvibrionales</taxon>
        <taxon>Cellvibrionaceae</taxon>
        <taxon>Exilibacterium</taxon>
    </lineage>
</organism>
<protein>
    <submittedName>
        <fullName evidence="2">SDR family oxidoreductase</fullName>
    </submittedName>
</protein>
<feature type="domain" description="NAD-dependent epimerase/dehydratase" evidence="1">
    <location>
        <begin position="21"/>
        <end position="181"/>
    </location>
</feature>
<name>A0A545TZB1_9GAMM</name>
<accession>A0A545TZB1</accession>
<dbReference type="PANTHER" id="PTHR48079">
    <property type="entry name" value="PROTEIN YEEZ"/>
    <property type="match status" value="1"/>
</dbReference>
<dbReference type="InterPro" id="IPR036291">
    <property type="entry name" value="NAD(P)-bd_dom_sf"/>
</dbReference>
<dbReference type="EMBL" id="VHSG01000007">
    <property type="protein sequence ID" value="TQV82562.1"/>
    <property type="molecule type" value="Genomic_DNA"/>
</dbReference>
<dbReference type="GO" id="GO:0005737">
    <property type="term" value="C:cytoplasm"/>
    <property type="evidence" value="ECO:0007669"/>
    <property type="project" value="TreeGrafter"/>
</dbReference>
<evidence type="ECO:0000313" key="3">
    <source>
        <dbReference type="Proteomes" id="UP000319732"/>
    </source>
</evidence>
<evidence type="ECO:0000259" key="1">
    <source>
        <dbReference type="Pfam" id="PF01370"/>
    </source>
</evidence>
<dbReference type="Gene3D" id="3.40.50.720">
    <property type="entry name" value="NAD(P)-binding Rossmann-like Domain"/>
    <property type="match status" value="1"/>
</dbReference>
<reference evidence="2 3" key="1">
    <citation type="submission" date="2019-06" db="EMBL/GenBank/DDBJ databases">
        <title>Whole genome sequence for Cellvibrionaceae sp. R142.</title>
        <authorList>
            <person name="Wang G."/>
        </authorList>
    </citation>
    <scope>NUCLEOTIDE SEQUENCE [LARGE SCALE GENOMIC DNA]</scope>
    <source>
        <strain evidence="2 3">R142</strain>
    </source>
</reference>
<dbReference type="OrthoDB" id="9808276at2"/>
<keyword evidence="3" id="KW-1185">Reference proteome</keyword>
<proteinExistence type="predicted"/>
<dbReference type="Pfam" id="PF01370">
    <property type="entry name" value="Epimerase"/>
    <property type="match status" value="1"/>
</dbReference>
<dbReference type="InterPro" id="IPR051783">
    <property type="entry name" value="NAD(P)-dependent_oxidoreduct"/>
</dbReference>
<dbReference type="CDD" id="cd05266">
    <property type="entry name" value="SDR_a4"/>
    <property type="match status" value="1"/>
</dbReference>
<comment type="caution">
    <text evidence="2">The sequence shown here is derived from an EMBL/GenBank/DDBJ whole genome shotgun (WGS) entry which is preliminary data.</text>
</comment>
<dbReference type="PANTHER" id="PTHR48079:SF6">
    <property type="entry name" value="NAD(P)-BINDING DOMAIN-CONTAINING PROTEIN-RELATED"/>
    <property type="match status" value="1"/>
</dbReference>
<evidence type="ECO:0000313" key="2">
    <source>
        <dbReference type="EMBL" id="TQV82562.1"/>
    </source>
</evidence>
<sequence>MRVNFNRILRRYGRLSVEKLLIVGCGDLGRRLARRLDPAAFEVHGLRRSDTALPAPIHAVSGDVSERAPTAALLRREAYDVVVATLTPDARSDTGYRRAYVDTMTVLTSELAALSHPPRLVIFVSSTSVYGQNAGEWVDESAPTRPQSFSGRRLLEAERCLLDSGLPGCVVRFSGIYGRGRARLVQQVRDGAGACQAPPQYSNRIHAEDCAGVLQHLMALSRRPGSLAPVYVASDCDPAPLWDVKQWLAGRLGLPPDHLQPSASRGQGKRCSNRLLLSTGYRFQYPDYRSGYGAELDESQNPRSP</sequence>
<gene>
    <name evidence="2" type="ORF">FKG94_07465</name>
</gene>
<dbReference type="AlphaFoldDB" id="A0A545TZB1"/>
<dbReference type="InterPro" id="IPR001509">
    <property type="entry name" value="Epimerase_deHydtase"/>
</dbReference>
<dbReference type="GO" id="GO:0004029">
    <property type="term" value="F:aldehyde dehydrogenase (NAD+) activity"/>
    <property type="evidence" value="ECO:0007669"/>
    <property type="project" value="TreeGrafter"/>
</dbReference>
<dbReference type="SUPFAM" id="SSF51735">
    <property type="entry name" value="NAD(P)-binding Rossmann-fold domains"/>
    <property type="match status" value="1"/>
</dbReference>
<dbReference type="Proteomes" id="UP000319732">
    <property type="component" value="Unassembled WGS sequence"/>
</dbReference>